<sequence length="132" mass="13949">MTEPVSLAKTVELDDPGQRGGLEIENRVVERIAATAAAEIDAVSGPPRRVLGASIGRIDSPPRASARIVAGRASVHLQVCVRWPHGIRTVCQQVRDHVTERVTTFTGLPVTAVDITVAALSDVSTPTGPRVV</sequence>
<gene>
    <name evidence="2" type="ORF">GCM10009765_32180</name>
</gene>
<evidence type="ECO:0000313" key="2">
    <source>
        <dbReference type="EMBL" id="GAA1680540.1"/>
    </source>
</evidence>
<organism evidence="2 3">
    <name type="scientific">Fodinicola feengrottensis</name>
    <dbReference type="NCBI Taxonomy" id="435914"/>
    <lineage>
        <taxon>Bacteria</taxon>
        <taxon>Bacillati</taxon>
        <taxon>Actinomycetota</taxon>
        <taxon>Actinomycetes</taxon>
        <taxon>Mycobacteriales</taxon>
        <taxon>Fodinicola</taxon>
    </lineage>
</organism>
<dbReference type="Pfam" id="PF03780">
    <property type="entry name" value="Asp23"/>
    <property type="match status" value="1"/>
</dbReference>
<comment type="caution">
    <text evidence="2">The sequence shown here is derived from an EMBL/GenBank/DDBJ whole genome shotgun (WGS) entry which is preliminary data.</text>
</comment>
<evidence type="ECO:0000256" key="1">
    <source>
        <dbReference type="ARBA" id="ARBA00005721"/>
    </source>
</evidence>
<dbReference type="Proteomes" id="UP001500618">
    <property type="component" value="Unassembled WGS sequence"/>
</dbReference>
<protein>
    <recommendedName>
        <fullName evidence="4">Asp23/Gls24 family envelope stress response protein</fullName>
    </recommendedName>
</protein>
<evidence type="ECO:0000313" key="3">
    <source>
        <dbReference type="Proteomes" id="UP001500618"/>
    </source>
</evidence>
<proteinExistence type="inferred from homology"/>
<name>A0ABN2H1V8_9ACTN</name>
<dbReference type="RefSeq" id="WP_344311081.1">
    <property type="nucleotide sequence ID" value="NZ_BAAANY010000009.1"/>
</dbReference>
<evidence type="ECO:0008006" key="4">
    <source>
        <dbReference type="Google" id="ProtNLM"/>
    </source>
</evidence>
<accession>A0ABN2H1V8</accession>
<dbReference type="EMBL" id="BAAANY010000009">
    <property type="protein sequence ID" value="GAA1680540.1"/>
    <property type="molecule type" value="Genomic_DNA"/>
</dbReference>
<reference evidence="2 3" key="1">
    <citation type="journal article" date="2019" name="Int. J. Syst. Evol. Microbiol.">
        <title>The Global Catalogue of Microorganisms (GCM) 10K type strain sequencing project: providing services to taxonomists for standard genome sequencing and annotation.</title>
        <authorList>
            <consortium name="The Broad Institute Genomics Platform"/>
            <consortium name="The Broad Institute Genome Sequencing Center for Infectious Disease"/>
            <person name="Wu L."/>
            <person name="Ma J."/>
        </authorList>
    </citation>
    <scope>NUCLEOTIDE SEQUENCE [LARGE SCALE GENOMIC DNA]</scope>
    <source>
        <strain evidence="2 3">JCM 14718</strain>
    </source>
</reference>
<keyword evidence="3" id="KW-1185">Reference proteome</keyword>
<comment type="similarity">
    <text evidence="1">Belongs to the asp23 family.</text>
</comment>
<dbReference type="InterPro" id="IPR005531">
    <property type="entry name" value="Asp23"/>
</dbReference>